<dbReference type="PANTHER" id="PTHR30614:SF34">
    <property type="entry name" value="BLR6398 PROTEIN"/>
    <property type="match status" value="1"/>
</dbReference>
<feature type="transmembrane region" description="Helical" evidence="8">
    <location>
        <begin position="54"/>
        <end position="75"/>
    </location>
</feature>
<feature type="transmembrane region" description="Helical" evidence="8">
    <location>
        <begin position="185"/>
        <end position="206"/>
    </location>
</feature>
<evidence type="ECO:0000313" key="11">
    <source>
        <dbReference type="Proteomes" id="UP001144805"/>
    </source>
</evidence>
<evidence type="ECO:0000256" key="8">
    <source>
        <dbReference type="RuleBase" id="RU363032"/>
    </source>
</evidence>
<dbReference type="AlphaFoldDB" id="A0A9X3E4F0"/>
<dbReference type="GO" id="GO:0043190">
    <property type="term" value="C:ATP-binding cassette (ABC) transporter complex"/>
    <property type="evidence" value="ECO:0007669"/>
    <property type="project" value="InterPro"/>
</dbReference>
<evidence type="ECO:0000256" key="6">
    <source>
        <dbReference type="ARBA" id="ARBA00022989"/>
    </source>
</evidence>
<keyword evidence="7 8" id="KW-0472">Membrane</keyword>
<dbReference type="GO" id="GO:0006865">
    <property type="term" value="P:amino acid transport"/>
    <property type="evidence" value="ECO:0007669"/>
    <property type="project" value="TreeGrafter"/>
</dbReference>
<evidence type="ECO:0000256" key="4">
    <source>
        <dbReference type="ARBA" id="ARBA00022475"/>
    </source>
</evidence>
<evidence type="ECO:0000313" key="10">
    <source>
        <dbReference type="EMBL" id="MCX5571614.1"/>
    </source>
</evidence>
<evidence type="ECO:0000256" key="7">
    <source>
        <dbReference type="ARBA" id="ARBA00023136"/>
    </source>
</evidence>
<dbReference type="NCBIfam" id="TIGR01726">
    <property type="entry name" value="HEQRo_perm_3TM"/>
    <property type="match status" value="1"/>
</dbReference>
<dbReference type="Proteomes" id="UP001144805">
    <property type="component" value="Unassembled WGS sequence"/>
</dbReference>
<feature type="transmembrane region" description="Helical" evidence="8">
    <location>
        <begin position="20"/>
        <end position="42"/>
    </location>
</feature>
<dbReference type="Gene3D" id="1.10.3720.10">
    <property type="entry name" value="MetI-like"/>
    <property type="match status" value="1"/>
</dbReference>
<evidence type="ECO:0000259" key="9">
    <source>
        <dbReference type="PROSITE" id="PS50928"/>
    </source>
</evidence>
<keyword evidence="11" id="KW-1185">Reference proteome</keyword>
<proteinExistence type="inferred from homology"/>
<reference evidence="10" key="1">
    <citation type="submission" date="2022-11" db="EMBL/GenBank/DDBJ databases">
        <title>Biodiversity and phylogenetic relationships of bacteria.</title>
        <authorList>
            <person name="Machado R.A.R."/>
            <person name="Bhat A."/>
            <person name="Loulou A."/>
            <person name="Kallel S."/>
        </authorList>
    </citation>
    <scope>NUCLEOTIDE SEQUENCE</scope>
    <source>
        <strain evidence="10">K-TC2</strain>
    </source>
</reference>
<dbReference type="InterPro" id="IPR010065">
    <property type="entry name" value="AA_ABC_transptr_permease_3TM"/>
</dbReference>
<accession>A0A9X3E4F0</accession>
<comment type="caution">
    <text evidence="10">The sequence shown here is derived from an EMBL/GenBank/DDBJ whole genome shotgun (WGS) entry which is preliminary data.</text>
</comment>
<dbReference type="InterPro" id="IPR043429">
    <property type="entry name" value="ArtM/GltK/GlnP/TcyL/YhdX-like"/>
</dbReference>
<dbReference type="InterPro" id="IPR035906">
    <property type="entry name" value="MetI-like_sf"/>
</dbReference>
<evidence type="ECO:0000256" key="3">
    <source>
        <dbReference type="ARBA" id="ARBA00022448"/>
    </source>
</evidence>
<protein>
    <submittedName>
        <fullName evidence="10">Amino acid ABC transporter permease</fullName>
    </submittedName>
</protein>
<name>A0A9X3E4F0_9HYPH</name>
<comment type="similarity">
    <text evidence="2">Belongs to the binding-protein-dependent transport system permease family. HisMQ subfamily.</text>
</comment>
<dbReference type="CDD" id="cd06261">
    <property type="entry name" value="TM_PBP2"/>
    <property type="match status" value="1"/>
</dbReference>
<keyword evidence="3 8" id="KW-0813">Transport</keyword>
<comment type="subcellular location">
    <subcellularLocation>
        <location evidence="1">Cell inner membrane</location>
        <topology evidence="1">Multi-pass membrane protein</topology>
    </subcellularLocation>
    <subcellularLocation>
        <location evidence="8">Cell membrane</location>
        <topology evidence="8">Multi-pass membrane protein</topology>
    </subcellularLocation>
</comment>
<keyword evidence="5 8" id="KW-0812">Transmembrane</keyword>
<keyword evidence="4" id="KW-1003">Cell membrane</keyword>
<keyword evidence="6 8" id="KW-1133">Transmembrane helix</keyword>
<dbReference type="PANTHER" id="PTHR30614">
    <property type="entry name" value="MEMBRANE COMPONENT OF AMINO ACID ABC TRANSPORTER"/>
    <property type="match status" value="1"/>
</dbReference>
<evidence type="ECO:0000256" key="5">
    <source>
        <dbReference type="ARBA" id="ARBA00022692"/>
    </source>
</evidence>
<feature type="transmembrane region" description="Helical" evidence="8">
    <location>
        <begin position="87"/>
        <end position="106"/>
    </location>
</feature>
<dbReference type="GO" id="GO:0022857">
    <property type="term" value="F:transmembrane transporter activity"/>
    <property type="evidence" value="ECO:0007669"/>
    <property type="project" value="InterPro"/>
</dbReference>
<dbReference type="RefSeq" id="WP_266340578.1">
    <property type="nucleotide sequence ID" value="NZ_JAPKNK010000011.1"/>
</dbReference>
<evidence type="ECO:0000256" key="1">
    <source>
        <dbReference type="ARBA" id="ARBA00004429"/>
    </source>
</evidence>
<dbReference type="EMBL" id="JAPKNK010000011">
    <property type="protein sequence ID" value="MCX5571614.1"/>
    <property type="molecule type" value="Genomic_DNA"/>
</dbReference>
<dbReference type="InterPro" id="IPR000515">
    <property type="entry name" value="MetI-like"/>
</dbReference>
<organism evidence="10 11">
    <name type="scientific">Kaistia nematophila</name>
    <dbReference type="NCBI Taxonomy" id="2994654"/>
    <lineage>
        <taxon>Bacteria</taxon>
        <taxon>Pseudomonadati</taxon>
        <taxon>Pseudomonadota</taxon>
        <taxon>Alphaproteobacteria</taxon>
        <taxon>Hyphomicrobiales</taxon>
        <taxon>Kaistiaceae</taxon>
        <taxon>Kaistia</taxon>
    </lineage>
</organism>
<feature type="domain" description="ABC transmembrane type-1" evidence="9">
    <location>
        <begin position="18"/>
        <end position="206"/>
    </location>
</feature>
<sequence>MNLREFGFGEFSFLLFSARWTILLSLIAFAGGGALGLVVAALRISARRPVRMLAAGYIRFFQSTPILIQLFMAYYGTAFIGLSPDPWTAAAITFSLNAAAFFGDIFRGSIEAIPRGQWEAAKALSLRHLATLRLVILPQALKLMLPPTVGFMVQIVKTTSVASLIGLTELARTATMINTVTFEPMLVFGSVALIYFALCWPMSLIARRLERRLEVEGRGRAALA</sequence>
<dbReference type="PROSITE" id="PS50928">
    <property type="entry name" value="ABC_TM1"/>
    <property type="match status" value="1"/>
</dbReference>
<evidence type="ECO:0000256" key="2">
    <source>
        <dbReference type="ARBA" id="ARBA00010072"/>
    </source>
</evidence>
<dbReference type="Pfam" id="PF00528">
    <property type="entry name" value="BPD_transp_1"/>
    <property type="match status" value="1"/>
</dbReference>
<gene>
    <name evidence="10" type="ORF">OSH07_20605</name>
</gene>
<dbReference type="SUPFAM" id="SSF161098">
    <property type="entry name" value="MetI-like"/>
    <property type="match status" value="1"/>
</dbReference>